<proteinExistence type="predicted"/>
<dbReference type="Proteomes" id="UP000626109">
    <property type="component" value="Unassembled WGS sequence"/>
</dbReference>
<evidence type="ECO:0000256" key="2">
    <source>
        <dbReference type="ARBA" id="ARBA00022723"/>
    </source>
</evidence>
<evidence type="ECO:0000256" key="4">
    <source>
        <dbReference type="ARBA" id="ARBA00022837"/>
    </source>
</evidence>
<keyword evidence="3" id="KW-0677">Repeat</keyword>
<evidence type="ECO:0000256" key="6">
    <source>
        <dbReference type="SAM" id="MobiDB-lite"/>
    </source>
</evidence>
<dbReference type="PROSITE" id="PS00018">
    <property type="entry name" value="EF_HAND_1"/>
    <property type="match status" value="1"/>
</dbReference>
<accession>A0A813LDR4</accession>
<evidence type="ECO:0000313" key="9">
    <source>
        <dbReference type="Proteomes" id="UP000626109"/>
    </source>
</evidence>
<evidence type="ECO:0000259" key="7">
    <source>
        <dbReference type="PROSITE" id="PS50222"/>
    </source>
</evidence>
<dbReference type="CDD" id="cd00051">
    <property type="entry name" value="EFh"/>
    <property type="match status" value="1"/>
</dbReference>
<evidence type="ECO:0000256" key="3">
    <source>
        <dbReference type="ARBA" id="ARBA00022737"/>
    </source>
</evidence>
<evidence type="ECO:0000256" key="5">
    <source>
        <dbReference type="ARBA" id="ARBA00022990"/>
    </source>
</evidence>
<dbReference type="PANTHER" id="PTHR23048">
    <property type="entry name" value="MYOSIN LIGHT CHAIN 1, 3"/>
    <property type="match status" value="1"/>
</dbReference>
<dbReference type="GO" id="GO:0005509">
    <property type="term" value="F:calcium ion binding"/>
    <property type="evidence" value="ECO:0007669"/>
    <property type="project" value="InterPro"/>
</dbReference>
<evidence type="ECO:0000256" key="1">
    <source>
        <dbReference type="ARBA" id="ARBA00020786"/>
    </source>
</evidence>
<protein>
    <recommendedName>
        <fullName evidence="1">Calmodulin</fullName>
    </recommendedName>
</protein>
<keyword evidence="5" id="KW-0007">Acetylation</keyword>
<name>A0A813LDR4_POLGL</name>
<dbReference type="InterPro" id="IPR002048">
    <property type="entry name" value="EF_hand_dom"/>
</dbReference>
<dbReference type="PROSITE" id="PS50222">
    <property type="entry name" value="EF_HAND_2"/>
    <property type="match status" value="2"/>
</dbReference>
<keyword evidence="4" id="KW-0106">Calcium</keyword>
<dbReference type="InterPro" id="IPR050230">
    <property type="entry name" value="CALM/Myosin/TropC-like"/>
</dbReference>
<gene>
    <name evidence="8" type="ORF">PGLA2088_LOCUS43957</name>
</gene>
<feature type="domain" description="EF-hand" evidence="7">
    <location>
        <begin position="584"/>
        <end position="619"/>
    </location>
</feature>
<feature type="region of interest" description="Disordered" evidence="6">
    <location>
        <begin position="421"/>
        <end position="441"/>
    </location>
</feature>
<dbReference type="InterPro" id="IPR018247">
    <property type="entry name" value="EF_Hand_1_Ca_BS"/>
</dbReference>
<dbReference type="Pfam" id="PF13499">
    <property type="entry name" value="EF-hand_7"/>
    <property type="match status" value="1"/>
</dbReference>
<comment type="caution">
    <text evidence="8">The sequence shown here is derived from an EMBL/GenBank/DDBJ whole genome shotgun (WGS) entry which is preliminary data.</text>
</comment>
<feature type="domain" description="EF-hand" evidence="7">
    <location>
        <begin position="548"/>
        <end position="583"/>
    </location>
</feature>
<reference evidence="8" key="1">
    <citation type="submission" date="2021-02" db="EMBL/GenBank/DDBJ databases">
        <authorList>
            <person name="Dougan E. K."/>
            <person name="Rhodes N."/>
            <person name="Thang M."/>
            <person name="Chan C."/>
        </authorList>
    </citation>
    <scope>NUCLEOTIDE SEQUENCE</scope>
</reference>
<evidence type="ECO:0000313" key="8">
    <source>
        <dbReference type="EMBL" id="CAE8725050.1"/>
    </source>
</evidence>
<dbReference type="SMART" id="SM00054">
    <property type="entry name" value="EFh"/>
    <property type="match status" value="3"/>
</dbReference>
<dbReference type="InterPro" id="IPR011992">
    <property type="entry name" value="EF-hand-dom_pair"/>
</dbReference>
<dbReference type="EMBL" id="CAJNNW010034991">
    <property type="protein sequence ID" value="CAE8725050.1"/>
    <property type="molecule type" value="Genomic_DNA"/>
</dbReference>
<dbReference type="AlphaFoldDB" id="A0A813LDR4"/>
<dbReference type="Gene3D" id="1.10.238.10">
    <property type="entry name" value="EF-hand"/>
    <property type="match status" value="3"/>
</dbReference>
<keyword evidence="2" id="KW-0479">Metal-binding</keyword>
<dbReference type="GO" id="GO:0016460">
    <property type="term" value="C:myosin II complex"/>
    <property type="evidence" value="ECO:0007669"/>
    <property type="project" value="TreeGrafter"/>
</dbReference>
<sequence>MPSTSRKNSTTSTLARHPSGKLDFVAVPSAAVSSLTASFECRVGGPPRQVLRRPGELEDLTRPLPVSHVSSLRESMRRRKLVKLVPLDLPTLAVERPRSHKAVMLPPSIDEEMSEMSPLSASPMSLIVISSPKGTLASGIAQQGAGGFSSDLQPAAALATASPSRSRRVKLSSARSLKAEVTPRCPVLAEGLVSAKEILKRSLATSAGFAEEELRRMRQAFNRFKAPDGSELNRADLEHAITHLGYIGVTDEAVMEVAMQVSSYSTLSFQEFVSFVEQYACREKADIGQSFSRHAKGEIPMVSEESLPALLHELGFAVSRNAIGESLASAGFAKDKTKVRSLDLERLMVFLAVLRSAEGFGSDEVHKALAVFDKVSRPVLGRPRFREMSIALLSEAMGQLFGHELIEKCQELMKQLLPDYGDEEDESEDEDEDDDESPVANDLEDIVPARPNYRAINFHEFLIWARRLRVKELHELWGGFAGADADGDGLVLIGDLLPLLPGYGTTFLDCHVNGLLQEAGIDLNQLISFDDFEHFVSHFRLSGGFSKSEIAELATVFKKFDYDLSGKIDVLELLDMLRYLGYSTSLEEVHRILKIVDSDGNGELDFQEFLSLMRLHRESQVKDVRKMFDKLTAVDDARDDGPDVDAQSDDSDAFVNKIEARMYAYTLDTLKTPRCQGPQLRWDKFGAFLTELGIHPGDLRLREILVQMGKPQELSFDSVFVLSERCRHATSEVMRKNAGFPERHVRVLEKLFKVHSAKAESTVIERGGFTRLLGDLGVSMSNHEDFRVILTSSMGRASDRNRSVVDGSAD</sequence>
<organism evidence="8 9">
    <name type="scientific">Polarella glacialis</name>
    <name type="common">Dinoflagellate</name>
    <dbReference type="NCBI Taxonomy" id="89957"/>
    <lineage>
        <taxon>Eukaryota</taxon>
        <taxon>Sar</taxon>
        <taxon>Alveolata</taxon>
        <taxon>Dinophyceae</taxon>
        <taxon>Suessiales</taxon>
        <taxon>Suessiaceae</taxon>
        <taxon>Polarella</taxon>
    </lineage>
</organism>
<dbReference type="PANTHER" id="PTHR23048:SF0">
    <property type="entry name" value="CALMODULIN LIKE 3"/>
    <property type="match status" value="1"/>
</dbReference>
<dbReference type="SUPFAM" id="SSF47473">
    <property type="entry name" value="EF-hand"/>
    <property type="match status" value="2"/>
</dbReference>